<name>A0A2H6KGQ8_9APIC</name>
<dbReference type="GeneID" id="39875945"/>
<reference evidence="5 6" key="1">
    <citation type="journal article" date="2017" name="BMC Genomics">
        <title>Whole-genome assembly of Babesia ovata and comparative genomics between closely related pathogens.</title>
        <authorList>
            <person name="Yamagishi J."/>
            <person name="Asada M."/>
            <person name="Hakimi H."/>
            <person name="Tanaka T.Q."/>
            <person name="Sugimoto C."/>
            <person name="Kawazu S."/>
        </authorList>
    </citation>
    <scope>NUCLEOTIDE SEQUENCE [LARGE SCALE GENOMIC DNA]</scope>
    <source>
        <strain evidence="5 6">Miyake</strain>
    </source>
</reference>
<evidence type="ECO:0000313" key="6">
    <source>
        <dbReference type="Proteomes" id="UP000236319"/>
    </source>
</evidence>
<feature type="compositionally biased region" description="Basic and acidic residues" evidence="3">
    <location>
        <begin position="461"/>
        <end position="479"/>
    </location>
</feature>
<dbReference type="InterPro" id="IPR016024">
    <property type="entry name" value="ARM-type_fold"/>
</dbReference>
<dbReference type="EMBL" id="BDSA01000004">
    <property type="protein sequence ID" value="GBE62175.1"/>
    <property type="molecule type" value="Genomic_DNA"/>
</dbReference>
<sequence length="645" mass="73803">MLVTDYGLPFEPLASEVPVCDLYLGPNSIFHETLENLWGSGVTRVSLVVEKNKENLFKRYQRKYQFGRRQGHIDVSVLALNVDKVLPGNVIRELTAVLGGLEDFVMLYWNTLLTVPLSDALDLHQSRTKERQRYSMSVLYFEDDRQKRFSKPADDCMIILSEQSEVLAYGPGADDLEIDKEWLRRCDNSSRFSLRYDLCRTGIYICNKQVAEHFNNWYEHQEMDEYIVDCLNREFKTDEVYATILKADVMFPTYPPAIRIETPKDYHTVFMEYITRFQGDEAPSQKGVANHNPQCGPLVHEGIVVSKNNIVGKYVKVGERSDISRCIIFDDVTIGADCSIHDSIIMNGVVIDDATVIPPGSIVCSNVHVKCDMVKGLTHGLRASKMPTRYIDLTTPEGEAQPLQEQGESVHVWPVHAFGKLEDTYIGKSFYDLVNFKVPSQESTALGSDDEDESEDEGDEREGSRRRSEDFDSDSRSDSEESDIDDESTNPQKLMKDDVAEEFKTLIVECLEAPSQLPNKVLEIKSLKISHNLQKADMVKAALKYALDWVVERANNEEQLQGLIEEAQLKELLDTFEHEMEELDHYEDIFKACSEKQKDVEFFSYLCEALYHSDIMEFEMLHDWLVRNGISGSRINSFAKWLAEE</sequence>
<dbReference type="Gene3D" id="2.160.10.10">
    <property type="entry name" value="Hexapeptide repeat proteins"/>
    <property type="match status" value="1"/>
</dbReference>
<comment type="caution">
    <text evidence="5">The sequence shown here is derived from an EMBL/GenBank/DDBJ whole genome shotgun (WGS) entry which is preliminary data.</text>
</comment>
<dbReference type="InterPro" id="IPR056729">
    <property type="entry name" value="GMPPB_C"/>
</dbReference>
<dbReference type="PANTHER" id="PTHR45887:SF1">
    <property type="entry name" value="TRANSLATION INITIATION FACTOR EIF-2B SUBUNIT EPSILON"/>
    <property type="match status" value="1"/>
</dbReference>
<dbReference type="GO" id="GO:0005851">
    <property type="term" value="C:eukaryotic translation initiation factor 2B complex"/>
    <property type="evidence" value="ECO:0007669"/>
    <property type="project" value="TreeGrafter"/>
</dbReference>
<dbReference type="InterPro" id="IPR003307">
    <property type="entry name" value="W2_domain"/>
</dbReference>
<evidence type="ECO:0000313" key="5">
    <source>
        <dbReference type="EMBL" id="GBE62175.1"/>
    </source>
</evidence>
<dbReference type="InterPro" id="IPR029044">
    <property type="entry name" value="Nucleotide-diphossugar_trans"/>
</dbReference>
<dbReference type="SUPFAM" id="SSF48371">
    <property type="entry name" value="ARM repeat"/>
    <property type="match status" value="1"/>
</dbReference>
<dbReference type="VEuPathDB" id="PiroplasmaDB:BOVATA_036680"/>
<dbReference type="InterPro" id="IPR051956">
    <property type="entry name" value="eIF2B_epsilon"/>
</dbReference>
<feature type="region of interest" description="Disordered" evidence="3">
    <location>
        <begin position="442"/>
        <end position="496"/>
    </location>
</feature>
<gene>
    <name evidence="5" type="ORF">BOVATA_036680</name>
</gene>
<feature type="compositionally biased region" description="Acidic residues" evidence="3">
    <location>
        <begin position="448"/>
        <end position="460"/>
    </location>
</feature>
<keyword evidence="5" id="KW-0396">Initiation factor</keyword>
<dbReference type="Pfam" id="PF25087">
    <property type="entry name" value="GMPPB_C"/>
    <property type="match status" value="1"/>
</dbReference>
<evidence type="ECO:0000256" key="1">
    <source>
        <dbReference type="ARBA" id="ARBA00044144"/>
    </source>
</evidence>
<evidence type="ECO:0000256" key="2">
    <source>
        <dbReference type="ARBA" id="ARBA00044345"/>
    </source>
</evidence>
<dbReference type="PROSITE" id="PS51363">
    <property type="entry name" value="W2"/>
    <property type="match status" value="1"/>
</dbReference>
<dbReference type="GO" id="GO:0005085">
    <property type="term" value="F:guanyl-nucleotide exchange factor activity"/>
    <property type="evidence" value="ECO:0007669"/>
    <property type="project" value="TreeGrafter"/>
</dbReference>
<organism evidence="5 6">
    <name type="scientific">Babesia ovata</name>
    <dbReference type="NCBI Taxonomy" id="189622"/>
    <lineage>
        <taxon>Eukaryota</taxon>
        <taxon>Sar</taxon>
        <taxon>Alveolata</taxon>
        <taxon>Apicomplexa</taxon>
        <taxon>Aconoidasida</taxon>
        <taxon>Piroplasmida</taxon>
        <taxon>Babesiidae</taxon>
        <taxon>Babesia</taxon>
    </lineage>
</organism>
<dbReference type="PANTHER" id="PTHR45887">
    <property type="entry name" value="TRANSLATION INITIATION FACTOR EIF-2B SUBUNIT EPSILON"/>
    <property type="match status" value="1"/>
</dbReference>
<feature type="domain" description="W2" evidence="4">
    <location>
        <begin position="489"/>
        <end position="645"/>
    </location>
</feature>
<dbReference type="Gene3D" id="3.90.550.10">
    <property type="entry name" value="Spore Coat Polysaccharide Biosynthesis Protein SpsA, Chain A"/>
    <property type="match status" value="1"/>
</dbReference>
<dbReference type="OrthoDB" id="424572at2759"/>
<dbReference type="GO" id="GO:0003743">
    <property type="term" value="F:translation initiation factor activity"/>
    <property type="evidence" value="ECO:0007669"/>
    <property type="project" value="UniProtKB-KW"/>
</dbReference>
<dbReference type="Gene3D" id="1.25.40.180">
    <property type="match status" value="1"/>
</dbReference>
<dbReference type="Proteomes" id="UP000236319">
    <property type="component" value="Unassembled WGS sequence"/>
</dbReference>
<dbReference type="SUPFAM" id="SSF53448">
    <property type="entry name" value="Nucleotide-diphospho-sugar transferases"/>
    <property type="match status" value="1"/>
</dbReference>
<evidence type="ECO:0000256" key="3">
    <source>
        <dbReference type="SAM" id="MobiDB-lite"/>
    </source>
</evidence>
<dbReference type="AlphaFoldDB" id="A0A2H6KGQ8"/>
<accession>A0A2H6KGQ8</accession>
<protein>
    <recommendedName>
        <fullName evidence="1">Translation initiation factor eIF2B subunit epsilon</fullName>
    </recommendedName>
    <alternativeName>
        <fullName evidence="2">eIF2B GDP-GTP exchange factor subunit epsilon</fullName>
    </alternativeName>
</protein>
<dbReference type="GO" id="GO:0031369">
    <property type="term" value="F:translation initiation factor binding"/>
    <property type="evidence" value="ECO:0007669"/>
    <property type="project" value="TreeGrafter"/>
</dbReference>
<evidence type="ECO:0000259" key="4">
    <source>
        <dbReference type="PROSITE" id="PS51363"/>
    </source>
</evidence>
<keyword evidence="6" id="KW-1185">Reference proteome</keyword>
<keyword evidence="5" id="KW-0648">Protein biosynthesis</keyword>
<dbReference type="RefSeq" id="XP_028868418.1">
    <property type="nucleotide sequence ID" value="XM_029012585.1"/>
</dbReference>
<proteinExistence type="predicted"/>